<comment type="similarity">
    <text evidence="2">Belongs to the pterin-4-alpha-carbinolamine dehydratase family.</text>
</comment>
<evidence type="ECO:0000313" key="6">
    <source>
        <dbReference type="EMBL" id="KAG0691273.1"/>
    </source>
</evidence>
<dbReference type="GO" id="GO:0008124">
    <property type="term" value="F:4-alpha-hydroxytetrahydrobiopterin dehydratase activity"/>
    <property type="evidence" value="ECO:0007669"/>
    <property type="project" value="UniProtKB-EC"/>
</dbReference>
<name>A0A9P6WRJ0_9ASCO</name>
<dbReference type="CDD" id="cd00488">
    <property type="entry name" value="PCD_DCoH"/>
    <property type="match status" value="1"/>
</dbReference>
<sequence>MSSLIRITTSEVKSFLSAIPKWKFIPNMNSTSDTLVRVYQFKSFEDTWSFLTKVAMRSHKLGHHVKIINLYNVVELELTTHDVGGLSELDFKMAKAFEKSAEQLGLKE</sequence>
<dbReference type="InterPro" id="IPR001533">
    <property type="entry name" value="Pterin_deHydtase"/>
</dbReference>
<proteinExistence type="inferred from homology"/>
<comment type="caution">
    <text evidence="6">The sequence shown here is derived from an EMBL/GenBank/DDBJ whole genome shotgun (WGS) entry which is preliminary data.</text>
</comment>
<keyword evidence="4" id="KW-0456">Lyase</keyword>
<dbReference type="OrthoDB" id="277398at2759"/>
<organism evidence="6 7">
    <name type="scientific">Pichia californica</name>
    <dbReference type="NCBI Taxonomy" id="460514"/>
    <lineage>
        <taxon>Eukaryota</taxon>
        <taxon>Fungi</taxon>
        <taxon>Dikarya</taxon>
        <taxon>Ascomycota</taxon>
        <taxon>Saccharomycotina</taxon>
        <taxon>Pichiomycetes</taxon>
        <taxon>Pichiales</taxon>
        <taxon>Pichiaceae</taxon>
        <taxon>Pichia</taxon>
    </lineage>
</organism>
<dbReference type="AlphaFoldDB" id="A0A9P6WRJ0"/>
<dbReference type="Gene3D" id="3.30.1360.20">
    <property type="entry name" value="Transcriptional coactivator/pterin dehydratase"/>
    <property type="match status" value="1"/>
</dbReference>
<dbReference type="GO" id="GO:0006729">
    <property type="term" value="P:tetrahydrobiopterin biosynthetic process"/>
    <property type="evidence" value="ECO:0007669"/>
    <property type="project" value="InterPro"/>
</dbReference>
<dbReference type="PANTHER" id="PTHR12599:SF0">
    <property type="entry name" value="PTERIN-4-ALPHA-CARBINOLAMINE DEHYDRATASE"/>
    <property type="match status" value="1"/>
</dbReference>
<keyword evidence="7" id="KW-1185">Reference proteome</keyword>
<accession>A0A9P6WRJ0</accession>
<evidence type="ECO:0000256" key="5">
    <source>
        <dbReference type="ARBA" id="ARBA00030497"/>
    </source>
</evidence>
<reference evidence="6" key="1">
    <citation type="submission" date="2020-11" db="EMBL/GenBank/DDBJ databases">
        <title>Kefir isolates.</title>
        <authorList>
            <person name="Marcisauskas S."/>
            <person name="Kim Y."/>
            <person name="Blasche S."/>
        </authorList>
    </citation>
    <scope>NUCLEOTIDE SEQUENCE</scope>
    <source>
        <strain evidence="6">Olga-1</strain>
    </source>
</reference>
<dbReference type="Pfam" id="PF01329">
    <property type="entry name" value="Pterin_4a"/>
    <property type="match status" value="1"/>
</dbReference>
<protein>
    <recommendedName>
        <fullName evidence="3">4a-hydroxytetrahydrobiopterin dehydratase</fullName>
        <ecNumber evidence="3">4.2.1.96</ecNumber>
    </recommendedName>
    <alternativeName>
        <fullName evidence="5">4-alpha-hydroxy-tetrahydropterin dehydratase</fullName>
    </alternativeName>
</protein>
<dbReference type="EMBL" id="PUHW01000004">
    <property type="protein sequence ID" value="KAG0691273.1"/>
    <property type="molecule type" value="Genomic_DNA"/>
</dbReference>
<evidence type="ECO:0000256" key="2">
    <source>
        <dbReference type="ARBA" id="ARBA00006472"/>
    </source>
</evidence>
<evidence type="ECO:0000256" key="4">
    <source>
        <dbReference type="ARBA" id="ARBA00023239"/>
    </source>
</evidence>
<dbReference type="PANTHER" id="PTHR12599">
    <property type="entry name" value="PTERIN-4-ALPHA-CARBINOLAMINE DEHYDRATASE"/>
    <property type="match status" value="1"/>
</dbReference>
<comment type="catalytic activity">
    <reaction evidence="1">
        <text>(4aS,6R)-4a-hydroxy-L-erythro-5,6,7,8-tetrahydrobiopterin = (6R)-L-erythro-6,7-dihydrobiopterin + H2O</text>
        <dbReference type="Rhea" id="RHEA:11920"/>
        <dbReference type="ChEBI" id="CHEBI:15377"/>
        <dbReference type="ChEBI" id="CHEBI:15642"/>
        <dbReference type="ChEBI" id="CHEBI:43120"/>
        <dbReference type="EC" id="4.2.1.96"/>
    </reaction>
</comment>
<dbReference type="InterPro" id="IPR036428">
    <property type="entry name" value="PCD_sf"/>
</dbReference>
<evidence type="ECO:0000256" key="3">
    <source>
        <dbReference type="ARBA" id="ARBA00013252"/>
    </source>
</evidence>
<gene>
    <name evidence="6" type="ORF">C6P40_003524</name>
</gene>
<dbReference type="EC" id="4.2.1.96" evidence="3"/>
<evidence type="ECO:0000313" key="7">
    <source>
        <dbReference type="Proteomes" id="UP000697127"/>
    </source>
</evidence>
<evidence type="ECO:0000256" key="1">
    <source>
        <dbReference type="ARBA" id="ARBA00001554"/>
    </source>
</evidence>
<dbReference type="SUPFAM" id="SSF55248">
    <property type="entry name" value="PCD-like"/>
    <property type="match status" value="1"/>
</dbReference>
<dbReference type="Proteomes" id="UP000697127">
    <property type="component" value="Unassembled WGS sequence"/>
</dbReference>